<feature type="region of interest" description="Disordered" evidence="1">
    <location>
        <begin position="1"/>
        <end position="31"/>
    </location>
</feature>
<proteinExistence type="predicted"/>
<evidence type="ECO:0000313" key="3">
    <source>
        <dbReference type="Proteomes" id="UP000239425"/>
    </source>
</evidence>
<dbReference type="AlphaFoldDB" id="A0A2S5R915"/>
<evidence type="ECO:0000256" key="1">
    <source>
        <dbReference type="SAM" id="MobiDB-lite"/>
    </source>
</evidence>
<protein>
    <submittedName>
        <fullName evidence="2">Uncharacterized protein</fullName>
    </submittedName>
</protein>
<comment type="caution">
    <text evidence="2">The sequence shown here is derived from an EMBL/GenBank/DDBJ whole genome shotgun (WGS) entry which is preliminary data.</text>
</comment>
<feature type="compositionally biased region" description="Polar residues" evidence="1">
    <location>
        <begin position="18"/>
        <end position="29"/>
    </location>
</feature>
<name>A0A2S5R915_9PROT</name>
<evidence type="ECO:0000313" key="2">
    <source>
        <dbReference type="EMBL" id="PPE03790.1"/>
    </source>
</evidence>
<organism evidence="2 3">
    <name type="scientific">Holospora curviuscula</name>
    <dbReference type="NCBI Taxonomy" id="1082868"/>
    <lineage>
        <taxon>Bacteria</taxon>
        <taxon>Pseudomonadati</taxon>
        <taxon>Pseudomonadota</taxon>
        <taxon>Alphaproteobacteria</taxon>
        <taxon>Holosporales</taxon>
        <taxon>Holosporaceae</taxon>
        <taxon>Holospora</taxon>
    </lineage>
</organism>
<keyword evidence="3" id="KW-1185">Reference proteome</keyword>
<reference evidence="2 3" key="1">
    <citation type="submission" date="2017-11" db="EMBL/GenBank/DDBJ databases">
        <title>Comparative genomic analysis of Holospora spp., intranuclear symbionts of paramecia.</title>
        <authorList>
            <person name="Garushyants S.K."/>
            <person name="Beliavskaya A."/>
            <person name="Malko D.B."/>
            <person name="Logacheva M.D."/>
            <person name="Rautian M.S."/>
            <person name="Gelfand M.S."/>
        </authorList>
    </citation>
    <scope>NUCLEOTIDE SEQUENCE [LARGE SCALE GENOMIC DNA]</scope>
    <source>
        <strain evidence="3">02AZ16</strain>
    </source>
</reference>
<sequence>MNPSPMKLGRHADPSDSILDSQSVQTTDNASERCIDGRKKVLSVIV</sequence>
<dbReference type="Proteomes" id="UP000239425">
    <property type="component" value="Unassembled WGS sequence"/>
</dbReference>
<gene>
    <name evidence="2" type="ORF">HCUR_00805</name>
</gene>
<dbReference type="EMBL" id="PHHC01000082">
    <property type="protein sequence ID" value="PPE03790.1"/>
    <property type="molecule type" value="Genomic_DNA"/>
</dbReference>
<accession>A0A2S5R915</accession>